<keyword evidence="1 3" id="KW-0728">SH3 domain</keyword>
<dbReference type="Gene3D" id="2.30.30.40">
    <property type="entry name" value="SH3 Domains"/>
    <property type="match status" value="2"/>
</dbReference>
<feature type="compositionally biased region" description="Polar residues" evidence="4">
    <location>
        <begin position="94"/>
        <end position="116"/>
    </location>
</feature>
<evidence type="ECO:0000256" key="2">
    <source>
        <dbReference type="ARBA" id="ARBA00022737"/>
    </source>
</evidence>
<organism evidence="6 7">
    <name type="scientific">Rhizoclosmatium globosum</name>
    <dbReference type="NCBI Taxonomy" id="329046"/>
    <lineage>
        <taxon>Eukaryota</taxon>
        <taxon>Fungi</taxon>
        <taxon>Fungi incertae sedis</taxon>
        <taxon>Chytridiomycota</taxon>
        <taxon>Chytridiomycota incertae sedis</taxon>
        <taxon>Chytridiomycetes</taxon>
        <taxon>Chytridiales</taxon>
        <taxon>Chytriomycetaceae</taxon>
        <taxon>Rhizoclosmatium</taxon>
    </lineage>
</organism>
<dbReference type="OrthoDB" id="5340910at2759"/>
<feature type="region of interest" description="Disordered" evidence="4">
    <location>
        <begin position="35"/>
        <end position="161"/>
    </location>
</feature>
<reference evidence="6 7" key="1">
    <citation type="submission" date="2016-07" db="EMBL/GenBank/DDBJ databases">
        <title>Pervasive Adenine N6-methylation of Active Genes in Fungi.</title>
        <authorList>
            <consortium name="DOE Joint Genome Institute"/>
            <person name="Mondo S.J."/>
            <person name="Dannebaum R.O."/>
            <person name="Kuo R.C."/>
            <person name="Labutti K."/>
            <person name="Haridas S."/>
            <person name="Kuo A."/>
            <person name="Salamov A."/>
            <person name="Ahrendt S.R."/>
            <person name="Lipzen A."/>
            <person name="Sullivan W."/>
            <person name="Andreopoulos W.B."/>
            <person name="Clum A."/>
            <person name="Lindquist E."/>
            <person name="Daum C."/>
            <person name="Ramamoorthy G.K."/>
            <person name="Gryganskyi A."/>
            <person name="Culley D."/>
            <person name="Magnuson J.K."/>
            <person name="James T.Y."/>
            <person name="O'Malley M.A."/>
            <person name="Stajich J.E."/>
            <person name="Spatafora J.W."/>
            <person name="Visel A."/>
            <person name="Grigoriev I.V."/>
        </authorList>
    </citation>
    <scope>NUCLEOTIDE SEQUENCE [LARGE SCALE GENOMIC DNA]</scope>
    <source>
        <strain evidence="6 7">JEL800</strain>
    </source>
</reference>
<name>A0A1Y2CJW8_9FUNG</name>
<feature type="compositionally biased region" description="Low complexity" evidence="4">
    <location>
        <begin position="117"/>
        <end position="135"/>
    </location>
</feature>
<dbReference type="Proteomes" id="UP000193642">
    <property type="component" value="Unassembled WGS sequence"/>
</dbReference>
<dbReference type="AlphaFoldDB" id="A0A1Y2CJW8"/>
<dbReference type="PANTHER" id="PTHR46218">
    <property type="entry name" value="LASP"/>
    <property type="match status" value="1"/>
</dbReference>
<evidence type="ECO:0000256" key="3">
    <source>
        <dbReference type="PROSITE-ProRule" id="PRU00192"/>
    </source>
</evidence>
<keyword evidence="7" id="KW-1185">Reference proteome</keyword>
<evidence type="ECO:0000313" key="7">
    <source>
        <dbReference type="Proteomes" id="UP000193642"/>
    </source>
</evidence>
<proteinExistence type="predicted"/>
<dbReference type="EMBL" id="MCGO01000014">
    <property type="protein sequence ID" value="ORY47286.1"/>
    <property type="molecule type" value="Genomic_DNA"/>
</dbReference>
<feature type="domain" description="SH3" evidence="5">
    <location>
        <begin position="157"/>
        <end position="218"/>
    </location>
</feature>
<sequence length="338" mass="36752">MNPANSIGLPSIADPINERILLDMLLADLQMAVNESTPTTTQEQLAPSTMPPATTSNSESAVAATDSKPSLKLTRDLAAMGKKQKENKPRPYNHYSTYHPPSTQSASSLNTASSLQRTSSRYSPPPSRNRSIPKSVQPSILSESTTASTTPSQTSTHTPKRCMIIMGYNKTEHDEITVRVGQEVEITHTYDDGWVLGSIVGTSNHGVFPGTCVSQTPKVRKPSAQPQQAEQNHMLTQLIGKRMRVIGVYMPLLPDELGVEVGDLIEVIECFEDSWARGRVVETARSGSGRVGGLLTSGKERWNFGFFGRKTKEVVDTRVGATGLFPLACLGVELRTQN</sequence>
<dbReference type="SMART" id="SM00326">
    <property type="entry name" value="SH3"/>
    <property type="match status" value="2"/>
</dbReference>
<dbReference type="InterPro" id="IPR036028">
    <property type="entry name" value="SH3-like_dom_sf"/>
</dbReference>
<keyword evidence="2" id="KW-0677">Repeat</keyword>
<dbReference type="InterPro" id="IPR001452">
    <property type="entry name" value="SH3_domain"/>
</dbReference>
<dbReference type="PANTHER" id="PTHR46218:SF4">
    <property type="entry name" value="LIM AND SH3 DOMAIN PROTEIN LASP"/>
    <property type="match status" value="1"/>
</dbReference>
<gene>
    <name evidence="6" type="ORF">BCR33DRAFT_715031</name>
</gene>
<protein>
    <recommendedName>
        <fullName evidence="5">SH3 domain-containing protein</fullName>
    </recommendedName>
</protein>
<evidence type="ECO:0000259" key="5">
    <source>
        <dbReference type="PROSITE" id="PS50002"/>
    </source>
</evidence>
<dbReference type="STRING" id="329046.A0A1Y2CJW8"/>
<evidence type="ECO:0000313" key="6">
    <source>
        <dbReference type="EMBL" id="ORY47286.1"/>
    </source>
</evidence>
<feature type="compositionally biased region" description="Polar residues" evidence="4">
    <location>
        <begin position="35"/>
        <end position="60"/>
    </location>
</feature>
<accession>A0A1Y2CJW8</accession>
<dbReference type="InterPro" id="IPR051759">
    <property type="entry name" value="LIM-SH3_domain_protein"/>
</dbReference>
<evidence type="ECO:0000256" key="4">
    <source>
        <dbReference type="SAM" id="MobiDB-lite"/>
    </source>
</evidence>
<dbReference type="SUPFAM" id="SSF50044">
    <property type="entry name" value="SH3-domain"/>
    <property type="match status" value="2"/>
</dbReference>
<comment type="caution">
    <text evidence="6">The sequence shown here is derived from an EMBL/GenBank/DDBJ whole genome shotgun (WGS) entry which is preliminary data.</text>
</comment>
<dbReference type="PROSITE" id="PS50002">
    <property type="entry name" value="SH3"/>
    <property type="match status" value="1"/>
</dbReference>
<feature type="compositionally biased region" description="Low complexity" evidence="4">
    <location>
        <begin position="142"/>
        <end position="157"/>
    </location>
</feature>
<evidence type="ECO:0000256" key="1">
    <source>
        <dbReference type="ARBA" id="ARBA00022443"/>
    </source>
</evidence>